<name>A0A2H4SUN4_CORMI</name>
<dbReference type="VEuPathDB" id="FungiDB:A9K55_000971"/>
<gene>
    <name evidence="1" type="ORF">A9K55_000971</name>
</gene>
<dbReference type="AlphaFoldDB" id="A0A2H4SUN4"/>
<proteinExistence type="predicted"/>
<dbReference type="InterPro" id="IPR036770">
    <property type="entry name" value="Ankyrin_rpt-contain_sf"/>
</dbReference>
<evidence type="ECO:0000313" key="1">
    <source>
        <dbReference type="EMBL" id="ATY66822.1"/>
    </source>
</evidence>
<dbReference type="InterPro" id="IPR002110">
    <property type="entry name" value="Ankyrin_rpt"/>
</dbReference>
<protein>
    <submittedName>
        <fullName evidence="1">NACHT and Ankyrin domain</fullName>
    </submittedName>
</protein>
<dbReference type="Gene3D" id="1.25.40.20">
    <property type="entry name" value="Ankyrin repeat-containing domain"/>
    <property type="match status" value="2"/>
</dbReference>
<dbReference type="Proteomes" id="UP000323067">
    <property type="component" value="Chromosome ii"/>
</dbReference>
<organism evidence="1 2">
    <name type="scientific">Cordyceps militaris</name>
    <name type="common">Caterpillar fungus</name>
    <name type="synonym">Clavaria militaris</name>
    <dbReference type="NCBI Taxonomy" id="73501"/>
    <lineage>
        <taxon>Eukaryota</taxon>
        <taxon>Fungi</taxon>
        <taxon>Dikarya</taxon>
        <taxon>Ascomycota</taxon>
        <taxon>Pezizomycotina</taxon>
        <taxon>Sordariomycetes</taxon>
        <taxon>Hypocreomycetidae</taxon>
        <taxon>Hypocreales</taxon>
        <taxon>Cordycipitaceae</taxon>
        <taxon>Cordyceps</taxon>
    </lineage>
</organism>
<accession>A0A2H4SUN4</accession>
<dbReference type="SUPFAM" id="SSF48403">
    <property type="entry name" value="Ankyrin repeat"/>
    <property type="match status" value="1"/>
</dbReference>
<reference evidence="1 2" key="1">
    <citation type="journal article" date="2017" name="BMC Genomics">
        <title>Chromosome level assembly and secondary metabolite potential of the parasitic fungus Cordyceps militaris.</title>
        <authorList>
            <person name="Kramer G.J."/>
            <person name="Nodwell J.R."/>
        </authorList>
    </citation>
    <scope>NUCLEOTIDE SEQUENCE [LARGE SCALE GENOMIC DNA]</scope>
    <source>
        <strain evidence="1 2">ATCC 34164</strain>
    </source>
</reference>
<sequence length="620" mass="69781">MDRQLIRRVPPELRAIICQSLAFRDLFNLARSYRDMHAIATEALFRQDAATRNSSAILWAAGASGVSEYADLAMLVLRQSIWYGGQVNARHVICDAVCTAIHVAVAHGSLRFVKELIRLDAETNNTFSLRLWRFLNVRRYRHDLDIGLRLKEFSKRARIQGKCWALLLPAMVRGDWQIVSLLLGRNCSCYLAIHHKYLFMPPLKEAPTIYTAYTIHHFLVEEGTFPAFHQMLFERFSHEIALPGSASAMPPLMKAVEKGNETAAAMLLTLPQDLNVTSSLGWPVLSYAIEVAATLLTPKMRDWGASMVRQLLEKGAGANVGAPSSPLQLAVTSLIDDKIVEDTKHPRRMCNMIEDLLDFGADVNVMMADGHSLSQHLFLQAQKENDHRHLRGLLVNFLDHGTRVNDWFPDGTSMLAKAIAPTSTMGKPLIVRLLYHGARPAPHEYDGILHRWLRKDKTLPKPIEDGLASLAPGFSQPAIDRAFADIVWRKDAKQFDTLKQWHETSRPSSLLAKALGNRFARLSELYALPFNPNWQSAGGQSYAHLVVEALSNEVYNERQALEEMQRLIARGVRVGWRDADGKTVLQRLTAVRETSLDEDPFGKLQKLLMHARLVEQGDEI</sequence>
<dbReference type="OrthoDB" id="194358at2759"/>
<evidence type="ECO:0000313" key="2">
    <source>
        <dbReference type="Proteomes" id="UP000323067"/>
    </source>
</evidence>
<dbReference type="EMBL" id="CP023327">
    <property type="protein sequence ID" value="ATY66822.1"/>
    <property type="molecule type" value="Genomic_DNA"/>
</dbReference>
<dbReference type="SMART" id="SM00248">
    <property type="entry name" value="ANK"/>
    <property type="match status" value="3"/>
</dbReference>